<keyword evidence="1" id="KW-0732">Signal</keyword>
<dbReference type="OrthoDB" id="885042at2"/>
<dbReference type="RefSeq" id="WP_065902278.1">
    <property type="nucleotide sequence ID" value="NZ_CP014912.1"/>
</dbReference>
<evidence type="ECO:0000256" key="1">
    <source>
        <dbReference type="SAM" id="SignalP"/>
    </source>
</evidence>
<sequence>MKTMKKTVLTVVVALGLVGGSVHAILTTTVAHARTTYVWIAPNHGKKYHYTKSCRGLTLAKSYRHVTLKWAKSHHYTKCKLG</sequence>
<name>A0A1B2IY67_9LACO</name>
<accession>A0A1B2IY67</accession>
<gene>
    <name evidence="2" type="ORF">AYR63_07645</name>
</gene>
<reference evidence="2 3" key="1">
    <citation type="submission" date="2016-03" db="EMBL/GenBank/DDBJ databases">
        <title>Pediococcus and Lactobacillus from brewery environment - whole genome sequencing and assembly.</title>
        <authorList>
            <person name="Behr J."/>
            <person name="Geissler A.J."/>
            <person name="Vogel R.F."/>
        </authorList>
    </citation>
    <scope>NUCLEOTIDE SEQUENCE [LARGE SCALE GENOMIC DNA]</scope>
    <source>
        <strain evidence="2 3">TMW 1.1995</strain>
    </source>
</reference>
<feature type="signal peptide" evidence="1">
    <location>
        <begin position="1"/>
        <end position="24"/>
    </location>
</feature>
<feature type="chain" id="PRO_5038770228" evidence="1">
    <location>
        <begin position="25"/>
        <end position="82"/>
    </location>
</feature>
<evidence type="ECO:0000313" key="3">
    <source>
        <dbReference type="Proteomes" id="UP000093267"/>
    </source>
</evidence>
<keyword evidence="3" id="KW-1185">Reference proteome</keyword>
<proteinExistence type="predicted"/>
<organism evidence="2 3">
    <name type="scientific">Secundilactobacillus paracollinoides</name>
    <dbReference type="NCBI Taxonomy" id="240427"/>
    <lineage>
        <taxon>Bacteria</taxon>
        <taxon>Bacillati</taxon>
        <taxon>Bacillota</taxon>
        <taxon>Bacilli</taxon>
        <taxon>Lactobacillales</taxon>
        <taxon>Lactobacillaceae</taxon>
        <taxon>Secundilactobacillus</taxon>
    </lineage>
</organism>
<protein>
    <submittedName>
        <fullName evidence="2">Uncharacterized protein</fullName>
    </submittedName>
</protein>
<dbReference type="Proteomes" id="UP000093267">
    <property type="component" value="Chromosome"/>
</dbReference>
<dbReference type="EMBL" id="CP014924">
    <property type="protein sequence ID" value="ANZ67015.1"/>
    <property type="molecule type" value="Genomic_DNA"/>
</dbReference>
<evidence type="ECO:0000313" key="2">
    <source>
        <dbReference type="EMBL" id="ANZ67015.1"/>
    </source>
</evidence>
<dbReference type="AlphaFoldDB" id="A0A1B2IY67"/>